<evidence type="ECO:0000256" key="4">
    <source>
        <dbReference type="ARBA" id="ARBA00022741"/>
    </source>
</evidence>
<dbReference type="InterPro" id="IPR036759">
    <property type="entry name" value="TPK_catalytic_sf"/>
</dbReference>
<evidence type="ECO:0000256" key="7">
    <source>
        <dbReference type="PIRNR" id="PIRNR031057"/>
    </source>
</evidence>
<proteinExistence type="inferred from homology"/>
<dbReference type="GO" id="GO:0016301">
    <property type="term" value="F:kinase activity"/>
    <property type="evidence" value="ECO:0007669"/>
    <property type="project" value="UniProtKB-UniRule"/>
</dbReference>
<dbReference type="Pfam" id="PF04263">
    <property type="entry name" value="TPK_catalytic"/>
    <property type="match status" value="1"/>
</dbReference>
<comment type="catalytic activity">
    <reaction evidence="7">
        <text>thiamine + ATP = thiamine diphosphate + AMP + H(+)</text>
        <dbReference type="Rhea" id="RHEA:11576"/>
        <dbReference type="ChEBI" id="CHEBI:15378"/>
        <dbReference type="ChEBI" id="CHEBI:18385"/>
        <dbReference type="ChEBI" id="CHEBI:30616"/>
        <dbReference type="ChEBI" id="CHEBI:58937"/>
        <dbReference type="ChEBI" id="CHEBI:456215"/>
    </reaction>
</comment>
<reference evidence="10" key="1">
    <citation type="submission" date="2022-12" db="EMBL/GenBank/DDBJ databases">
        <authorList>
            <person name="Petersen C."/>
        </authorList>
    </citation>
    <scope>NUCLEOTIDE SEQUENCE</scope>
    <source>
        <strain evidence="10">IBT 35673</strain>
    </source>
</reference>
<dbReference type="PIRSF" id="PIRSF031057">
    <property type="entry name" value="Thiamin_pyrophosphokinase"/>
    <property type="match status" value="1"/>
</dbReference>
<dbReference type="GO" id="GO:0030975">
    <property type="term" value="F:thiamine binding"/>
    <property type="evidence" value="ECO:0007669"/>
    <property type="project" value="UniProtKB-UniRule"/>
</dbReference>
<dbReference type="AlphaFoldDB" id="A0A9W9Q1E7"/>
<organism evidence="10 11">
    <name type="scientific">Penicillium brevicompactum</name>
    <dbReference type="NCBI Taxonomy" id="5074"/>
    <lineage>
        <taxon>Eukaryota</taxon>
        <taxon>Fungi</taxon>
        <taxon>Dikarya</taxon>
        <taxon>Ascomycota</taxon>
        <taxon>Pezizomycotina</taxon>
        <taxon>Eurotiomycetes</taxon>
        <taxon>Eurotiomycetidae</taxon>
        <taxon>Eurotiales</taxon>
        <taxon>Aspergillaceae</taxon>
        <taxon>Penicillium</taxon>
    </lineage>
</organism>
<keyword evidence="3 7" id="KW-0808">Transferase</keyword>
<dbReference type="PANTHER" id="PTHR13622">
    <property type="entry name" value="THIAMIN PYROPHOSPHOKINASE"/>
    <property type="match status" value="1"/>
</dbReference>
<feature type="compositionally biased region" description="Basic and acidic residues" evidence="8">
    <location>
        <begin position="234"/>
        <end position="246"/>
    </location>
</feature>
<keyword evidence="4 7" id="KW-0547">Nucleotide-binding</keyword>
<keyword evidence="6 7" id="KW-0067">ATP-binding</keyword>
<dbReference type="CDD" id="cd07995">
    <property type="entry name" value="TPK"/>
    <property type="match status" value="1"/>
</dbReference>
<evidence type="ECO:0000259" key="9">
    <source>
        <dbReference type="SMART" id="SM00983"/>
    </source>
</evidence>
<dbReference type="Pfam" id="PF04265">
    <property type="entry name" value="TPK_B1_binding"/>
    <property type="match status" value="1"/>
</dbReference>
<dbReference type="PANTHER" id="PTHR13622:SF8">
    <property type="entry name" value="THIAMIN PYROPHOSPHOKINASE 1"/>
    <property type="match status" value="1"/>
</dbReference>
<dbReference type="Gene3D" id="3.40.50.10240">
    <property type="entry name" value="Thiamin pyrophosphokinase, catalytic domain"/>
    <property type="match status" value="1"/>
</dbReference>
<dbReference type="GO" id="GO:0009229">
    <property type="term" value="P:thiamine diphosphate biosynthetic process"/>
    <property type="evidence" value="ECO:0007669"/>
    <property type="project" value="UniProtKB-UniRule"/>
</dbReference>
<name>A0A9W9Q1E7_PENBR</name>
<comment type="similarity">
    <text evidence="2 7">Belongs to the thiamine pyrophosphokinase family.</text>
</comment>
<evidence type="ECO:0000256" key="6">
    <source>
        <dbReference type="ARBA" id="ARBA00022840"/>
    </source>
</evidence>
<keyword evidence="5 7" id="KW-0418">Kinase</keyword>
<sequence length="322" mass="36151">MEWDPSRFFGASGSSSPYALLILHQPINEKAFDVFRKHASFIICADGGANRLYDMTKAVGTESKHLPDVVMGDLDSIRPAVREHYEKLGRPRSVLYRFHQVFKVHQRACRRDHCFPREGDNLAKLDSEKAPESESTSVAQSEQALLDTVIMGGLGGRVDQAFSQVHHLYMMTETQRAIRRDANSSASLDNRPSAGGKLYLLSEESITFIIHEGKNTIYTPATNRADLARLPTPKPDESPSKKSKVDDPEEEYLFEENIGIIPITAPAILTTRGFEWDVENWHSEIGGQLSTSNHIRADKVEVETSTPVLFTLELAERLKRRS</sequence>
<gene>
    <name evidence="10" type="ORF">N7452_010813</name>
</gene>
<dbReference type="SUPFAM" id="SSF63862">
    <property type="entry name" value="Thiamin pyrophosphokinase, substrate-binding domain"/>
    <property type="match status" value="1"/>
</dbReference>
<dbReference type="EC" id="2.7.6.2" evidence="7"/>
<dbReference type="InterPro" id="IPR007373">
    <property type="entry name" value="Thiamin_PyroPKinase_B1-bd"/>
</dbReference>
<comment type="pathway">
    <text evidence="1 7">Cofactor biosynthesis; thiamine diphosphate biosynthesis; thiamine diphosphate from thiamine: step 1/1.</text>
</comment>
<dbReference type="GO" id="GO:0005524">
    <property type="term" value="F:ATP binding"/>
    <property type="evidence" value="ECO:0007669"/>
    <property type="project" value="UniProtKB-UniRule"/>
</dbReference>
<accession>A0A9W9Q1E7</accession>
<dbReference type="Proteomes" id="UP001147695">
    <property type="component" value="Unassembled WGS sequence"/>
</dbReference>
<evidence type="ECO:0000256" key="8">
    <source>
        <dbReference type="SAM" id="MobiDB-lite"/>
    </source>
</evidence>
<evidence type="ECO:0000256" key="5">
    <source>
        <dbReference type="ARBA" id="ARBA00022777"/>
    </source>
</evidence>
<feature type="domain" description="Thiamin pyrophosphokinase thiamin-binding" evidence="9">
    <location>
        <begin position="213"/>
        <end position="308"/>
    </location>
</feature>
<protein>
    <recommendedName>
        <fullName evidence="7">Thiamine pyrophosphokinase</fullName>
        <ecNumber evidence="7">2.7.6.2</ecNumber>
    </recommendedName>
</protein>
<dbReference type="GO" id="GO:0006772">
    <property type="term" value="P:thiamine metabolic process"/>
    <property type="evidence" value="ECO:0007669"/>
    <property type="project" value="InterPro"/>
</dbReference>
<feature type="region of interest" description="Disordered" evidence="8">
    <location>
        <begin position="224"/>
        <end position="248"/>
    </location>
</feature>
<evidence type="ECO:0000256" key="3">
    <source>
        <dbReference type="ARBA" id="ARBA00022679"/>
    </source>
</evidence>
<dbReference type="InterPro" id="IPR016966">
    <property type="entry name" value="Thiamin_pyrophosphokinase_euk"/>
</dbReference>
<dbReference type="EMBL" id="JAPZBQ010000006">
    <property type="protein sequence ID" value="KAJ5322524.1"/>
    <property type="molecule type" value="Genomic_DNA"/>
</dbReference>
<dbReference type="SUPFAM" id="SSF63999">
    <property type="entry name" value="Thiamin pyrophosphokinase, catalytic domain"/>
    <property type="match status" value="1"/>
</dbReference>
<dbReference type="GO" id="GO:0004788">
    <property type="term" value="F:thiamine diphosphokinase activity"/>
    <property type="evidence" value="ECO:0007669"/>
    <property type="project" value="UniProtKB-UniRule"/>
</dbReference>
<dbReference type="SMART" id="SM00983">
    <property type="entry name" value="TPK_B1_binding"/>
    <property type="match status" value="1"/>
</dbReference>
<evidence type="ECO:0000256" key="1">
    <source>
        <dbReference type="ARBA" id="ARBA00005078"/>
    </source>
</evidence>
<evidence type="ECO:0000256" key="2">
    <source>
        <dbReference type="ARBA" id="ARBA00006785"/>
    </source>
</evidence>
<reference evidence="10" key="2">
    <citation type="journal article" date="2023" name="IMA Fungus">
        <title>Comparative genomic study of the Penicillium genus elucidates a diverse pangenome and 15 lateral gene transfer events.</title>
        <authorList>
            <person name="Petersen C."/>
            <person name="Sorensen T."/>
            <person name="Nielsen M.R."/>
            <person name="Sondergaard T.E."/>
            <person name="Sorensen J.L."/>
            <person name="Fitzpatrick D.A."/>
            <person name="Frisvad J.C."/>
            <person name="Nielsen K.L."/>
        </authorList>
    </citation>
    <scope>NUCLEOTIDE SEQUENCE</scope>
    <source>
        <strain evidence="10">IBT 35673</strain>
    </source>
</reference>
<dbReference type="InterPro" id="IPR006282">
    <property type="entry name" value="Thi_PPkinase"/>
</dbReference>
<dbReference type="InterPro" id="IPR007371">
    <property type="entry name" value="TPK_catalytic"/>
</dbReference>
<dbReference type="InterPro" id="IPR036371">
    <property type="entry name" value="TPK_B1-bd_sf"/>
</dbReference>
<evidence type="ECO:0000313" key="11">
    <source>
        <dbReference type="Proteomes" id="UP001147695"/>
    </source>
</evidence>
<dbReference type="Gene3D" id="2.60.120.320">
    <property type="entry name" value="Thiamin pyrophosphokinase, thiamin-binding domain"/>
    <property type="match status" value="1"/>
</dbReference>
<evidence type="ECO:0000313" key="10">
    <source>
        <dbReference type="EMBL" id="KAJ5322524.1"/>
    </source>
</evidence>
<comment type="caution">
    <text evidence="10">The sequence shown here is derived from an EMBL/GenBank/DDBJ whole genome shotgun (WGS) entry which is preliminary data.</text>
</comment>